<dbReference type="Proteomes" id="UP000006732">
    <property type="component" value="Chromosome"/>
</dbReference>
<keyword evidence="2" id="KW-1185">Reference proteome</keyword>
<dbReference type="eggNOG" id="ENOG5032ZHX">
    <property type="taxonomic scope" value="Bacteria"/>
</dbReference>
<dbReference type="NCBIfam" id="NF045669">
    <property type="entry name" value="DVU1555_fam_CGA"/>
    <property type="match status" value="1"/>
</dbReference>
<dbReference type="AlphaFoldDB" id="A1AP92"/>
<reference evidence="1 2" key="1">
    <citation type="submission" date="2006-10" db="EMBL/GenBank/DDBJ databases">
        <title>Complete sequence of chromosome of Pelobacter propionicus DSM 2379.</title>
        <authorList>
            <consortium name="US DOE Joint Genome Institute"/>
            <person name="Copeland A."/>
            <person name="Lucas S."/>
            <person name="Lapidus A."/>
            <person name="Barry K."/>
            <person name="Detter J.C."/>
            <person name="Glavina del Rio T."/>
            <person name="Hammon N."/>
            <person name="Israni S."/>
            <person name="Dalin E."/>
            <person name="Tice H."/>
            <person name="Pitluck S."/>
            <person name="Saunders E."/>
            <person name="Brettin T."/>
            <person name="Bruce D."/>
            <person name="Han C."/>
            <person name="Tapia R."/>
            <person name="Schmutz J."/>
            <person name="Larimer F."/>
            <person name="Land M."/>
            <person name="Hauser L."/>
            <person name="Kyrpides N."/>
            <person name="Kim E."/>
            <person name="Lovley D."/>
            <person name="Richardson P."/>
        </authorList>
    </citation>
    <scope>NUCLEOTIDE SEQUENCE [LARGE SCALE GENOMIC DNA]</scope>
    <source>
        <strain evidence="2">DSM 2379 / NBRC 103807 / OttBd1</strain>
    </source>
</reference>
<dbReference type="RefSeq" id="WP_011735452.1">
    <property type="nucleotide sequence ID" value="NC_008609.1"/>
</dbReference>
<evidence type="ECO:0000313" key="1">
    <source>
        <dbReference type="EMBL" id="ABK99162.1"/>
    </source>
</evidence>
<proteinExistence type="predicted"/>
<organism evidence="1 2">
    <name type="scientific">Pelobacter propionicus (strain DSM 2379 / NBRC 103807 / OttBd1)</name>
    <dbReference type="NCBI Taxonomy" id="338966"/>
    <lineage>
        <taxon>Bacteria</taxon>
        <taxon>Pseudomonadati</taxon>
        <taxon>Thermodesulfobacteriota</taxon>
        <taxon>Desulfuromonadia</taxon>
        <taxon>Desulfuromonadales</taxon>
        <taxon>Desulfuromonadaceae</taxon>
        <taxon>Pelobacter</taxon>
    </lineage>
</organism>
<dbReference type="OrthoDB" id="163426at2"/>
<evidence type="ECO:0008006" key="3">
    <source>
        <dbReference type="Google" id="ProtNLM"/>
    </source>
</evidence>
<accession>A1AP92</accession>
<gene>
    <name evidence="1" type="ordered locus">Ppro_1547</name>
</gene>
<sequence>MDQTLMRMLELDYNGYYCSQILMIMVLEAQGKQNPDLISALGGLANGSGFSGGFCGCLTGAACLLALFAGKGSDDEYEDERLMHMTRDLEGWFEKTFGSRFGGVTCQAIVGDRSEVRQRCGSVVAETYHKVLEILAASGYDITAGRPGRENG</sequence>
<evidence type="ECO:0000313" key="2">
    <source>
        <dbReference type="Proteomes" id="UP000006732"/>
    </source>
</evidence>
<dbReference type="KEGG" id="ppd:Ppro_1547"/>
<dbReference type="InterPro" id="IPR010181">
    <property type="entry name" value="CGCAxxGCC_motif"/>
</dbReference>
<dbReference type="HOGENOM" id="CLU_091283_4_0_7"/>
<name>A1AP92_PELPD</name>
<dbReference type="EMBL" id="CP000482">
    <property type="protein sequence ID" value="ABK99162.1"/>
    <property type="molecule type" value="Genomic_DNA"/>
</dbReference>
<protein>
    <recommendedName>
        <fullName evidence="3">C_GCAxxG_C_C family protein</fullName>
    </recommendedName>
</protein>
<dbReference type="Pfam" id="PF09719">
    <property type="entry name" value="C_GCAxxG_C_C"/>
    <property type="match status" value="1"/>
</dbReference>
<dbReference type="STRING" id="338966.Ppro_1547"/>